<keyword evidence="2" id="KW-1185">Reference proteome</keyword>
<name>A0A2C8FC37_9BACT</name>
<protein>
    <submittedName>
        <fullName evidence="1">Uncharacterized protein</fullName>
    </submittedName>
</protein>
<dbReference type="KEGG" id="pprf:DPRO_3141"/>
<reference evidence="2" key="1">
    <citation type="submission" date="2017-09" db="EMBL/GenBank/DDBJ databases">
        <authorList>
            <person name="Regsiter A."/>
            <person name="William W."/>
        </authorList>
    </citation>
    <scope>NUCLEOTIDE SEQUENCE [LARGE SCALE GENOMIC DNA]</scope>
    <source>
        <strain evidence="2">500-1</strain>
    </source>
</reference>
<dbReference type="RefSeq" id="WP_097012833.1">
    <property type="nucleotide sequence ID" value="NZ_LT907975.1"/>
</dbReference>
<sequence>MRTGKSKRQGALENGEINTDDAFQMEIYCSFPELFDASEKLAEQINGDMGFLKIATPGMPMYQWAMRVNALKDKYMIPGQIRQRHLYWDGLDIRDLMRNIRVLEAYGTIDTHNLPGYEVDHPAVLTADASGQCLLNDTVHGMQIAKYTGRIASIIDIEHHEVLAQRRRTYRMLTPATIARSGYELHGIENMPERTEVMRRIPNDGPAVLRARCIYCGTAVKVRGETCDGRPRYEIDTSPTCPHLKLCIKEYPDGNGGRFHCLHVRHHQTPPAFRFLRKAEAAKRGRNNK</sequence>
<evidence type="ECO:0000313" key="2">
    <source>
        <dbReference type="Proteomes" id="UP000219215"/>
    </source>
</evidence>
<accession>A0A2C8FC37</accession>
<dbReference type="AlphaFoldDB" id="A0A2C8FC37"/>
<organism evidence="1 2">
    <name type="scientific">Pseudodesulfovibrio profundus</name>
    <dbReference type="NCBI Taxonomy" id="57320"/>
    <lineage>
        <taxon>Bacteria</taxon>
        <taxon>Pseudomonadati</taxon>
        <taxon>Thermodesulfobacteriota</taxon>
        <taxon>Desulfovibrionia</taxon>
        <taxon>Desulfovibrionales</taxon>
        <taxon>Desulfovibrionaceae</taxon>
    </lineage>
</organism>
<dbReference type="Proteomes" id="UP000219215">
    <property type="component" value="Chromosome DPRO"/>
</dbReference>
<evidence type="ECO:0000313" key="1">
    <source>
        <dbReference type="EMBL" id="SOB60053.1"/>
    </source>
</evidence>
<dbReference type="EMBL" id="LT907975">
    <property type="protein sequence ID" value="SOB60053.1"/>
    <property type="molecule type" value="Genomic_DNA"/>
</dbReference>
<proteinExistence type="predicted"/>
<dbReference type="OrthoDB" id="5467782at2"/>
<gene>
    <name evidence="1" type="ORF">DPRO_3141</name>
</gene>